<feature type="signal peptide" evidence="1">
    <location>
        <begin position="1"/>
        <end position="31"/>
    </location>
</feature>
<proteinExistence type="predicted"/>
<evidence type="ECO:0008006" key="4">
    <source>
        <dbReference type="Google" id="ProtNLM"/>
    </source>
</evidence>
<dbReference type="EMBL" id="FUYP01000014">
    <property type="protein sequence ID" value="SKB70720.1"/>
    <property type="molecule type" value="Genomic_DNA"/>
</dbReference>
<organism evidence="2 3">
    <name type="scientific">Sphingopyxis flava</name>
    <dbReference type="NCBI Taxonomy" id="1507287"/>
    <lineage>
        <taxon>Bacteria</taxon>
        <taxon>Pseudomonadati</taxon>
        <taxon>Pseudomonadota</taxon>
        <taxon>Alphaproteobacteria</taxon>
        <taxon>Sphingomonadales</taxon>
        <taxon>Sphingomonadaceae</taxon>
        <taxon>Sphingopyxis</taxon>
    </lineage>
</organism>
<gene>
    <name evidence="2" type="ORF">SAMN06295937_101471</name>
</gene>
<dbReference type="Proteomes" id="UP000190044">
    <property type="component" value="Unassembled WGS sequence"/>
</dbReference>
<name>A0A1T5DGV8_9SPHN</name>
<accession>A0A1T5DGV8</accession>
<protein>
    <recommendedName>
        <fullName evidence="4">Spore coat protein U (SCPU) domain-containing protein</fullName>
    </recommendedName>
</protein>
<keyword evidence="3" id="KW-1185">Reference proteome</keyword>
<dbReference type="RefSeq" id="WP_139375775.1">
    <property type="nucleotide sequence ID" value="NZ_FUYP01000014.1"/>
</dbReference>
<evidence type="ECO:0000313" key="2">
    <source>
        <dbReference type="EMBL" id="SKB70720.1"/>
    </source>
</evidence>
<dbReference type="AlphaFoldDB" id="A0A1T5DGV8"/>
<reference evidence="3" key="1">
    <citation type="submission" date="2017-02" db="EMBL/GenBank/DDBJ databases">
        <authorList>
            <person name="Varghese N."/>
            <person name="Submissions S."/>
        </authorList>
    </citation>
    <scope>NUCLEOTIDE SEQUENCE [LARGE SCALE GENOMIC DNA]</scope>
    <source>
        <strain evidence="3">R11H</strain>
    </source>
</reference>
<keyword evidence="1" id="KW-0732">Signal</keyword>
<evidence type="ECO:0000313" key="3">
    <source>
        <dbReference type="Proteomes" id="UP000190044"/>
    </source>
</evidence>
<feature type="chain" id="PRO_5012504644" description="Spore coat protein U (SCPU) domain-containing protein" evidence="1">
    <location>
        <begin position="32"/>
        <end position="182"/>
    </location>
</feature>
<evidence type="ECO:0000256" key="1">
    <source>
        <dbReference type="SAM" id="SignalP"/>
    </source>
</evidence>
<sequence length="182" mass="19499">MLYINVRARKAFILMASALSSLAFGSYAANAHSVNGAHQNLQLNISGQISPKCGLSFPDNEADVVLTERAGTTSLPFAVSCNQRMNVQLRSLNGGLQHTEVGRAPRFNGFANFVPYTLTFSIDSEGARDVSADSREMTSPVQGTVGQIPFESNGSLTLAWAATPPLLGGQYRDVVEIRISGY</sequence>